<proteinExistence type="predicted"/>
<gene>
    <name evidence="1" type="ORF">PFISCL1PPCAC_24224</name>
</gene>
<comment type="caution">
    <text evidence="1">The sequence shown here is derived from an EMBL/GenBank/DDBJ whole genome shotgun (WGS) entry which is preliminary data.</text>
</comment>
<dbReference type="EMBL" id="BTSY01000006">
    <property type="protein sequence ID" value="GMT32927.1"/>
    <property type="molecule type" value="Genomic_DNA"/>
</dbReference>
<keyword evidence="2" id="KW-1185">Reference proteome</keyword>
<feature type="non-terminal residue" evidence="1">
    <location>
        <position position="1"/>
    </location>
</feature>
<reference evidence="1" key="1">
    <citation type="submission" date="2023-10" db="EMBL/GenBank/DDBJ databases">
        <title>Genome assembly of Pristionchus species.</title>
        <authorList>
            <person name="Yoshida K."/>
            <person name="Sommer R.J."/>
        </authorList>
    </citation>
    <scope>NUCLEOTIDE SEQUENCE</scope>
    <source>
        <strain evidence="1">RS5133</strain>
    </source>
</reference>
<evidence type="ECO:0000313" key="2">
    <source>
        <dbReference type="Proteomes" id="UP001432322"/>
    </source>
</evidence>
<evidence type="ECO:0000313" key="1">
    <source>
        <dbReference type="EMBL" id="GMT32927.1"/>
    </source>
</evidence>
<accession>A0AAV5WPH2</accession>
<sequence length="164" mass="18564">STLVCDGGSAIFSSFFFSLACWVESDSIIAGSSPSSESSKYIYMGGTTFRSPTYLKMQRSSVERKRSRQILSVLEIPSLLNLEGPCMNKFKDSVMLPYDLRMQANFAIWTLSQIRIQKEISMTLDFWAVGRRLSLSKRLAPLRLLDFEVVAGQLGRLIFPREMI</sequence>
<organism evidence="1 2">
    <name type="scientific">Pristionchus fissidentatus</name>
    <dbReference type="NCBI Taxonomy" id="1538716"/>
    <lineage>
        <taxon>Eukaryota</taxon>
        <taxon>Metazoa</taxon>
        <taxon>Ecdysozoa</taxon>
        <taxon>Nematoda</taxon>
        <taxon>Chromadorea</taxon>
        <taxon>Rhabditida</taxon>
        <taxon>Rhabditina</taxon>
        <taxon>Diplogasteromorpha</taxon>
        <taxon>Diplogasteroidea</taxon>
        <taxon>Neodiplogasteridae</taxon>
        <taxon>Pristionchus</taxon>
    </lineage>
</organism>
<protein>
    <submittedName>
        <fullName evidence="1">Uncharacterized protein</fullName>
    </submittedName>
</protein>
<dbReference type="AlphaFoldDB" id="A0AAV5WPH2"/>
<dbReference type="Proteomes" id="UP001432322">
    <property type="component" value="Unassembled WGS sequence"/>
</dbReference>
<name>A0AAV5WPH2_9BILA</name>